<sequence length="45" mass="5291">MEEFKVIIEIEEELLPEEDRFGLEDKISDALIELGFSPIKVKIVW</sequence>
<protein>
    <submittedName>
        <fullName evidence="1">Uncharacterized protein</fullName>
    </submittedName>
</protein>
<gene>
    <name evidence="1" type="ORF">LCGC14_0922580</name>
</gene>
<name>A0A0F9RWW8_9ZZZZ</name>
<dbReference type="EMBL" id="LAZR01003125">
    <property type="protein sequence ID" value="KKN21718.1"/>
    <property type="molecule type" value="Genomic_DNA"/>
</dbReference>
<proteinExistence type="predicted"/>
<comment type="caution">
    <text evidence="1">The sequence shown here is derived from an EMBL/GenBank/DDBJ whole genome shotgun (WGS) entry which is preliminary data.</text>
</comment>
<evidence type="ECO:0000313" key="1">
    <source>
        <dbReference type="EMBL" id="KKN21718.1"/>
    </source>
</evidence>
<organism evidence="1">
    <name type="scientific">marine sediment metagenome</name>
    <dbReference type="NCBI Taxonomy" id="412755"/>
    <lineage>
        <taxon>unclassified sequences</taxon>
        <taxon>metagenomes</taxon>
        <taxon>ecological metagenomes</taxon>
    </lineage>
</organism>
<dbReference type="AlphaFoldDB" id="A0A0F9RWW8"/>
<reference evidence="1" key="1">
    <citation type="journal article" date="2015" name="Nature">
        <title>Complex archaea that bridge the gap between prokaryotes and eukaryotes.</title>
        <authorList>
            <person name="Spang A."/>
            <person name="Saw J.H."/>
            <person name="Jorgensen S.L."/>
            <person name="Zaremba-Niedzwiedzka K."/>
            <person name="Martijn J."/>
            <person name="Lind A.E."/>
            <person name="van Eijk R."/>
            <person name="Schleper C."/>
            <person name="Guy L."/>
            <person name="Ettema T.J."/>
        </authorList>
    </citation>
    <scope>NUCLEOTIDE SEQUENCE</scope>
</reference>
<accession>A0A0F9RWW8</accession>